<accession>A0A841I0N1</accession>
<comment type="caution">
    <text evidence="1">The sequence shown here is derived from an EMBL/GenBank/DDBJ whole genome shotgun (WGS) entry which is preliminary data.</text>
</comment>
<sequence length="72" mass="8225">MNASALTPKLPVLDRVRSGAIYEVHTRIGETWDVLFNGYEWLWTRRSGGEVLLGAREDLEVWLAQHCETTLP</sequence>
<proteinExistence type="predicted"/>
<evidence type="ECO:0000313" key="1">
    <source>
        <dbReference type="EMBL" id="MBB6098534.1"/>
    </source>
</evidence>
<name>A0A841I0N1_9DEIO</name>
<organism evidence="1 2">
    <name type="scientific">Deinobacterium chartae</name>
    <dbReference type="NCBI Taxonomy" id="521158"/>
    <lineage>
        <taxon>Bacteria</taxon>
        <taxon>Thermotogati</taxon>
        <taxon>Deinococcota</taxon>
        <taxon>Deinococci</taxon>
        <taxon>Deinococcales</taxon>
        <taxon>Deinococcaceae</taxon>
        <taxon>Deinobacterium</taxon>
    </lineage>
</organism>
<protein>
    <submittedName>
        <fullName evidence="1">Uncharacterized protein</fullName>
    </submittedName>
</protein>
<dbReference type="AlphaFoldDB" id="A0A841I0N1"/>
<evidence type="ECO:0000313" key="2">
    <source>
        <dbReference type="Proteomes" id="UP000569951"/>
    </source>
</evidence>
<dbReference type="Proteomes" id="UP000569951">
    <property type="component" value="Unassembled WGS sequence"/>
</dbReference>
<dbReference type="RefSeq" id="WP_183987035.1">
    <property type="nucleotide sequence ID" value="NZ_JACHHG010000006.1"/>
</dbReference>
<reference evidence="1 2" key="1">
    <citation type="submission" date="2020-08" db="EMBL/GenBank/DDBJ databases">
        <title>Genomic Encyclopedia of Type Strains, Phase IV (KMG-IV): sequencing the most valuable type-strain genomes for metagenomic binning, comparative biology and taxonomic classification.</title>
        <authorList>
            <person name="Goeker M."/>
        </authorList>
    </citation>
    <scope>NUCLEOTIDE SEQUENCE [LARGE SCALE GENOMIC DNA]</scope>
    <source>
        <strain evidence="1 2">DSM 21458</strain>
    </source>
</reference>
<dbReference type="EMBL" id="JACHHG010000006">
    <property type="protein sequence ID" value="MBB6098534.1"/>
    <property type="molecule type" value="Genomic_DNA"/>
</dbReference>
<gene>
    <name evidence="1" type="ORF">HNR42_001968</name>
</gene>
<keyword evidence="2" id="KW-1185">Reference proteome</keyword>